<organism evidence="3">
    <name type="scientific">Haemonchus placei</name>
    <name type="common">Barber's pole worm</name>
    <dbReference type="NCBI Taxonomy" id="6290"/>
    <lineage>
        <taxon>Eukaryota</taxon>
        <taxon>Metazoa</taxon>
        <taxon>Ecdysozoa</taxon>
        <taxon>Nematoda</taxon>
        <taxon>Chromadorea</taxon>
        <taxon>Rhabditida</taxon>
        <taxon>Rhabditina</taxon>
        <taxon>Rhabditomorpha</taxon>
        <taxon>Strongyloidea</taxon>
        <taxon>Trichostrongylidae</taxon>
        <taxon>Haemonchus</taxon>
    </lineage>
</organism>
<dbReference type="AlphaFoldDB" id="A0A0N4WGS8"/>
<reference evidence="3" key="1">
    <citation type="submission" date="2017-02" db="UniProtKB">
        <authorList>
            <consortium name="WormBaseParasite"/>
        </authorList>
    </citation>
    <scope>IDENTIFICATION</scope>
</reference>
<evidence type="ECO:0000313" key="1">
    <source>
        <dbReference type="EMBL" id="VDO39034.1"/>
    </source>
</evidence>
<sequence length="73" mass="7906">MMIYSLYPFPLRTRATAGRSVPFVAATTAMTQPSRGLRFLLLLIVASAGSTSFLYRSSILIISSMISCSSRIG</sequence>
<protein>
    <submittedName>
        <fullName evidence="3">Secreted protein</fullName>
    </submittedName>
</protein>
<dbReference type="Proteomes" id="UP000268014">
    <property type="component" value="Unassembled WGS sequence"/>
</dbReference>
<accession>A0A0N4WGS8</accession>
<evidence type="ECO:0000313" key="2">
    <source>
        <dbReference type="Proteomes" id="UP000268014"/>
    </source>
</evidence>
<keyword evidence="2" id="KW-1185">Reference proteome</keyword>
<proteinExistence type="predicted"/>
<dbReference type="EMBL" id="UZAF01017199">
    <property type="protein sequence ID" value="VDO39034.1"/>
    <property type="molecule type" value="Genomic_DNA"/>
</dbReference>
<name>A0A0N4WGS8_HAEPC</name>
<gene>
    <name evidence="1" type="ORF">HPLM_LOCUS10034</name>
</gene>
<evidence type="ECO:0000313" key="3">
    <source>
        <dbReference type="WBParaSite" id="HPLM_0001004201-mRNA-1"/>
    </source>
</evidence>
<dbReference type="WBParaSite" id="HPLM_0001004201-mRNA-1">
    <property type="protein sequence ID" value="HPLM_0001004201-mRNA-1"/>
    <property type="gene ID" value="HPLM_0001004201"/>
</dbReference>
<reference evidence="1 2" key="2">
    <citation type="submission" date="2018-11" db="EMBL/GenBank/DDBJ databases">
        <authorList>
            <consortium name="Pathogen Informatics"/>
        </authorList>
    </citation>
    <scope>NUCLEOTIDE SEQUENCE [LARGE SCALE GENOMIC DNA]</scope>
    <source>
        <strain evidence="1 2">MHpl1</strain>
    </source>
</reference>